<dbReference type="SUPFAM" id="SSF64005">
    <property type="entry name" value="Undecaprenyl diphosphate synthase"/>
    <property type="match status" value="1"/>
</dbReference>
<name>A0A383C4Y5_9ZZZZ</name>
<feature type="non-terminal residue" evidence="2">
    <location>
        <position position="1"/>
    </location>
</feature>
<reference evidence="2" key="1">
    <citation type="submission" date="2018-05" db="EMBL/GenBank/DDBJ databases">
        <authorList>
            <person name="Lanie J.A."/>
            <person name="Ng W.-L."/>
            <person name="Kazmierczak K.M."/>
            <person name="Andrzejewski T.M."/>
            <person name="Davidsen T.M."/>
            <person name="Wayne K.J."/>
            <person name="Tettelin H."/>
            <person name="Glass J.I."/>
            <person name="Rusch D."/>
            <person name="Podicherti R."/>
            <person name="Tsui H.-C.T."/>
            <person name="Winkler M.E."/>
        </authorList>
    </citation>
    <scope>NUCLEOTIDE SEQUENCE</scope>
</reference>
<organism evidence="2">
    <name type="scientific">marine metagenome</name>
    <dbReference type="NCBI Taxonomy" id="408172"/>
    <lineage>
        <taxon>unclassified sequences</taxon>
        <taxon>metagenomes</taxon>
        <taxon>ecological metagenomes</taxon>
    </lineage>
</organism>
<dbReference type="InterPro" id="IPR001441">
    <property type="entry name" value="UPP_synth-like"/>
</dbReference>
<accession>A0A383C4Y5</accession>
<evidence type="ECO:0000256" key="1">
    <source>
        <dbReference type="ARBA" id="ARBA00022679"/>
    </source>
</evidence>
<evidence type="ECO:0000313" key="2">
    <source>
        <dbReference type="EMBL" id="SVE27252.1"/>
    </source>
</evidence>
<gene>
    <name evidence="2" type="ORF">METZ01_LOCUS480106</name>
</gene>
<dbReference type="AlphaFoldDB" id="A0A383C4Y5"/>
<keyword evidence="1" id="KW-0808">Transferase</keyword>
<dbReference type="Gene3D" id="3.40.1180.10">
    <property type="entry name" value="Decaprenyl diphosphate synthase-like"/>
    <property type="match status" value="1"/>
</dbReference>
<protein>
    <recommendedName>
        <fullName evidence="3">Isoprenyl transferase</fullName>
    </recommendedName>
</protein>
<dbReference type="InterPro" id="IPR036424">
    <property type="entry name" value="UPP_synth-like_sf"/>
</dbReference>
<dbReference type="EMBL" id="UINC01205878">
    <property type="protein sequence ID" value="SVE27252.1"/>
    <property type="molecule type" value="Genomic_DNA"/>
</dbReference>
<dbReference type="GO" id="GO:0016765">
    <property type="term" value="F:transferase activity, transferring alkyl or aryl (other than methyl) groups"/>
    <property type="evidence" value="ECO:0007669"/>
    <property type="project" value="InterPro"/>
</dbReference>
<dbReference type="Pfam" id="PF01255">
    <property type="entry name" value="Prenyltransf"/>
    <property type="match status" value="1"/>
</dbReference>
<sequence length="43" mass="5347">WQLAYTELHVTPVLWPDFSRKELFRAVRDFQRRERRFGRVRAG</sequence>
<evidence type="ECO:0008006" key="3">
    <source>
        <dbReference type="Google" id="ProtNLM"/>
    </source>
</evidence>
<proteinExistence type="predicted"/>